<gene>
    <name evidence="2" type="ORF">GGQ83_000735</name>
</gene>
<evidence type="ECO:0000313" key="2">
    <source>
        <dbReference type="EMBL" id="MBB3897309.1"/>
    </source>
</evidence>
<proteinExistence type="predicted"/>
<dbReference type="EMBL" id="JACIDJ010000001">
    <property type="protein sequence ID" value="MBB3897309.1"/>
    <property type="molecule type" value="Genomic_DNA"/>
</dbReference>
<accession>A0A840A733</accession>
<keyword evidence="1" id="KW-1133">Transmembrane helix</keyword>
<dbReference type="AlphaFoldDB" id="A0A840A733"/>
<evidence type="ECO:0000256" key="1">
    <source>
        <dbReference type="SAM" id="Phobius"/>
    </source>
</evidence>
<reference evidence="2 3" key="1">
    <citation type="submission" date="2020-08" db="EMBL/GenBank/DDBJ databases">
        <title>Genomic Encyclopedia of Type Strains, Phase IV (KMG-IV): sequencing the most valuable type-strain genomes for metagenomic binning, comparative biology and taxonomic classification.</title>
        <authorList>
            <person name="Goeker M."/>
        </authorList>
    </citation>
    <scope>NUCLEOTIDE SEQUENCE [LARGE SCALE GENOMIC DNA]</scope>
    <source>
        <strain evidence="2 3">DSM 19979</strain>
    </source>
</reference>
<keyword evidence="3" id="KW-1185">Reference proteome</keyword>
<dbReference type="RefSeq" id="WP_184382235.1">
    <property type="nucleotide sequence ID" value="NZ_JACIDJ010000001.1"/>
</dbReference>
<evidence type="ECO:0000313" key="3">
    <source>
        <dbReference type="Proteomes" id="UP000553193"/>
    </source>
</evidence>
<name>A0A840A733_9PROT</name>
<comment type="caution">
    <text evidence="2">The sequence shown here is derived from an EMBL/GenBank/DDBJ whole genome shotgun (WGS) entry which is preliminary data.</text>
</comment>
<protein>
    <submittedName>
        <fullName evidence="2">Uncharacterized protein</fullName>
    </submittedName>
</protein>
<sequence>MGSLADGLALLALVLVSAIYIAAFFDEVDPDWATRSLKERVLAMPVLTGVLIAVWLIGLLGGASWPGQLATWVAGWSFTAVLMIAALLGAAVAVVGLALLLRLRFSGPALALPRQVAAAQLGLALMLVGLGMAQAGIGSH</sequence>
<keyword evidence="1" id="KW-0472">Membrane</keyword>
<feature type="transmembrane region" description="Helical" evidence="1">
    <location>
        <begin position="77"/>
        <end position="103"/>
    </location>
</feature>
<keyword evidence="1" id="KW-0812">Transmembrane</keyword>
<feature type="transmembrane region" description="Helical" evidence="1">
    <location>
        <begin position="6"/>
        <end position="25"/>
    </location>
</feature>
<feature type="transmembrane region" description="Helical" evidence="1">
    <location>
        <begin position="46"/>
        <end position="65"/>
    </location>
</feature>
<organism evidence="2 3">
    <name type="scientific">Roseococcus suduntuyensis</name>
    <dbReference type="NCBI Taxonomy" id="455361"/>
    <lineage>
        <taxon>Bacteria</taxon>
        <taxon>Pseudomonadati</taxon>
        <taxon>Pseudomonadota</taxon>
        <taxon>Alphaproteobacteria</taxon>
        <taxon>Acetobacterales</taxon>
        <taxon>Roseomonadaceae</taxon>
        <taxon>Roseococcus</taxon>
    </lineage>
</organism>
<dbReference type="Proteomes" id="UP000553193">
    <property type="component" value="Unassembled WGS sequence"/>
</dbReference>
<feature type="transmembrane region" description="Helical" evidence="1">
    <location>
        <begin position="115"/>
        <end position="137"/>
    </location>
</feature>